<comment type="subcellular location">
    <subcellularLocation>
        <location evidence="1">Nucleus</location>
    </subcellularLocation>
</comment>
<dbReference type="Proteomes" id="UP001187415">
    <property type="component" value="Unassembled WGS sequence"/>
</dbReference>
<dbReference type="GO" id="GO:0003677">
    <property type="term" value="F:DNA binding"/>
    <property type="evidence" value="ECO:0007669"/>
    <property type="project" value="UniProtKB-KW"/>
</dbReference>
<dbReference type="PROSITE" id="PS00028">
    <property type="entry name" value="ZINC_FINGER_C2H2_1"/>
    <property type="match status" value="3"/>
</dbReference>
<dbReference type="PANTHER" id="PTHR24394">
    <property type="entry name" value="ZINC FINGER PROTEIN"/>
    <property type="match status" value="1"/>
</dbReference>
<sequence>MSAAVDFHSQIASIMEVLANAAVAEICKVVDDGYAVVQLEMSRSQKENEFLRRKIKLLELQIARYRAERVKGAEGSISSRFPGVRLLNRQNKDPLAGPSLQGRTRFLNRDPGMKHSVQKSQPINLDQDPDQEVVTTTKTESAEMEEEEEELLIIKVEGAMETPGTNHKAPVDTSISTRGDSSTATSLQANPKEASASQPARRRSETEVSGSDVITFVVGRTAENDSRVSQMTGNDVRTEERLNSSVDMVALRDGVPASFDVAIGGKDNEALLDTSKSSLSAVIVIDGGGASDKEGEQCEWSHVDRTNSEADRGRDAHDQTTLPRIQCTGLQSAGQRSVQVVPHRDPPRTSAEGTAYSINSSNDALHRPAAPHSHSQQKRFHQAFYHAVTMERPYGCTSCTKRFFLESDLQKHMARHTREKPYTCLLCGKSFVCQSQLDIHGNVHTGERPFSCSVCDRRFSHPSNLKRHQKIQH</sequence>
<reference evidence="13" key="1">
    <citation type="submission" date="2023-07" db="EMBL/GenBank/DDBJ databases">
        <title>Chromosome-level Genome Assembly of Striped Snakehead (Channa striata).</title>
        <authorList>
            <person name="Liu H."/>
        </authorList>
    </citation>
    <scope>NUCLEOTIDE SEQUENCE</scope>
    <source>
        <strain evidence="13">Gz</strain>
        <tissue evidence="13">Muscle</tissue>
    </source>
</reference>
<dbReference type="EMBL" id="JAUPFM010000022">
    <property type="protein sequence ID" value="KAK2815535.1"/>
    <property type="molecule type" value="Genomic_DNA"/>
</dbReference>
<dbReference type="PROSITE" id="PS50157">
    <property type="entry name" value="ZINC_FINGER_C2H2_2"/>
    <property type="match status" value="3"/>
</dbReference>
<dbReference type="GO" id="GO:0005634">
    <property type="term" value="C:nucleus"/>
    <property type="evidence" value="ECO:0007669"/>
    <property type="project" value="UniProtKB-SubCell"/>
</dbReference>
<feature type="compositionally biased region" description="Acidic residues" evidence="11">
    <location>
        <begin position="142"/>
        <end position="151"/>
    </location>
</feature>
<gene>
    <name evidence="13" type="ORF">Q5P01_026002</name>
</gene>
<feature type="domain" description="C2H2-type" evidence="12">
    <location>
        <begin position="394"/>
        <end position="421"/>
    </location>
</feature>
<evidence type="ECO:0000256" key="2">
    <source>
        <dbReference type="ARBA" id="ARBA00022723"/>
    </source>
</evidence>
<evidence type="ECO:0000256" key="9">
    <source>
        <dbReference type="PROSITE-ProRule" id="PRU00042"/>
    </source>
</evidence>
<organism evidence="13 14">
    <name type="scientific">Channa striata</name>
    <name type="common">Snakehead murrel</name>
    <name type="synonym">Ophicephalus striatus</name>
    <dbReference type="NCBI Taxonomy" id="64152"/>
    <lineage>
        <taxon>Eukaryota</taxon>
        <taxon>Metazoa</taxon>
        <taxon>Chordata</taxon>
        <taxon>Craniata</taxon>
        <taxon>Vertebrata</taxon>
        <taxon>Euteleostomi</taxon>
        <taxon>Actinopterygii</taxon>
        <taxon>Neopterygii</taxon>
        <taxon>Teleostei</taxon>
        <taxon>Neoteleostei</taxon>
        <taxon>Acanthomorphata</taxon>
        <taxon>Anabantaria</taxon>
        <taxon>Anabantiformes</taxon>
        <taxon>Channoidei</taxon>
        <taxon>Channidae</taxon>
        <taxon>Channa</taxon>
    </lineage>
</organism>
<keyword evidence="8" id="KW-0539">Nucleus</keyword>
<evidence type="ECO:0000256" key="8">
    <source>
        <dbReference type="ARBA" id="ARBA00023242"/>
    </source>
</evidence>
<evidence type="ECO:0000313" key="14">
    <source>
        <dbReference type="Proteomes" id="UP001187415"/>
    </source>
</evidence>
<accession>A0AA88LGT2</accession>
<evidence type="ECO:0000259" key="12">
    <source>
        <dbReference type="PROSITE" id="PS50157"/>
    </source>
</evidence>
<protein>
    <recommendedName>
        <fullName evidence="12">C2H2-type domain-containing protein</fullName>
    </recommendedName>
</protein>
<dbReference type="GO" id="GO:0000981">
    <property type="term" value="F:DNA-binding transcription factor activity, RNA polymerase II-specific"/>
    <property type="evidence" value="ECO:0007669"/>
    <property type="project" value="TreeGrafter"/>
</dbReference>
<feature type="compositionally biased region" description="Polar residues" evidence="11">
    <location>
        <begin position="173"/>
        <end position="189"/>
    </location>
</feature>
<keyword evidence="3" id="KW-0677">Repeat</keyword>
<dbReference type="PANTHER" id="PTHR24394:SF48">
    <property type="entry name" value="ZINC FINGER PROTEIN 771"/>
    <property type="match status" value="1"/>
</dbReference>
<dbReference type="AlphaFoldDB" id="A0AA88LGT2"/>
<evidence type="ECO:0000313" key="13">
    <source>
        <dbReference type="EMBL" id="KAK2815535.1"/>
    </source>
</evidence>
<keyword evidence="7" id="KW-0804">Transcription</keyword>
<evidence type="ECO:0000256" key="6">
    <source>
        <dbReference type="ARBA" id="ARBA00023015"/>
    </source>
</evidence>
<name>A0AA88LGT2_CHASR</name>
<proteinExistence type="predicted"/>
<dbReference type="FunFam" id="3.30.160.60:FF:000358">
    <property type="entry name" value="zinc finger protein 24"/>
    <property type="match status" value="2"/>
</dbReference>
<dbReference type="InterPro" id="IPR013087">
    <property type="entry name" value="Znf_C2H2_type"/>
</dbReference>
<evidence type="ECO:0000256" key="11">
    <source>
        <dbReference type="SAM" id="MobiDB-lite"/>
    </source>
</evidence>
<evidence type="ECO:0000256" key="7">
    <source>
        <dbReference type="ARBA" id="ARBA00023163"/>
    </source>
</evidence>
<evidence type="ECO:0000256" key="1">
    <source>
        <dbReference type="ARBA" id="ARBA00004123"/>
    </source>
</evidence>
<dbReference type="InterPro" id="IPR036236">
    <property type="entry name" value="Znf_C2H2_sf"/>
</dbReference>
<feature type="domain" description="C2H2-type" evidence="12">
    <location>
        <begin position="422"/>
        <end position="449"/>
    </location>
</feature>
<feature type="region of interest" description="Disordered" evidence="11">
    <location>
        <begin position="333"/>
        <end position="355"/>
    </location>
</feature>
<evidence type="ECO:0000256" key="5">
    <source>
        <dbReference type="ARBA" id="ARBA00022833"/>
    </source>
</evidence>
<dbReference type="Gene3D" id="3.30.160.60">
    <property type="entry name" value="Classic Zinc Finger"/>
    <property type="match status" value="3"/>
</dbReference>
<feature type="coiled-coil region" evidence="10">
    <location>
        <begin position="41"/>
        <end position="68"/>
    </location>
</feature>
<dbReference type="SUPFAM" id="SSF57667">
    <property type="entry name" value="beta-beta-alpha zinc fingers"/>
    <property type="match status" value="2"/>
</dbReference>
<evidence type="ECO:0000256" key="4">
    <source>
        <dbReference type="ARBA" id="ARBA00022771"/>
    </source>
</evidence>
<keyword evidence="10" id="KW-0175">Coiled coil</keyword>
<keyword evidence="2" id="KW-0479">Metal-binding</keyword>
<keyword evidence="14" id="KW-1185">Reference proteome</keyword>
<dbReference type="Pfam" id="PF00096">
    <property type="entry name" value="zf-C2H2"/>
    <property type="match status" value="1"/>
</dbReference>
<evidence type="ECO:0000256" key="3">
    <source>
        <dbReference type="ARBA" id="ARBA00022737"/>
    </source>
</evidence>
<dbReference type="GO" id="GO:0008270">
    <property type="term" value="F:zinc ion binding"/>
    <property type="evidence" value="ECO:0007669"/>
    <property type="project" value="UniProtKB-KW"/>
</dbReference>
<keyword evidence="6" id="KW-0805">Transcription regulation</keyword>
<comment type="caution">
    <text evidence="13">The sequence shown here is derived from an EMBL/GenBank/DDBJ whole genome shotgun (WGS) entry which is preliminary data.</text>
</comment>
<feature type="domain" description="C2H2-type" evidence="12">
    <location>
        <begin position="450"/>
        <end position="473"/>
    </location>
</feature>
<keyword evidence="4 9" id="KW-0863">Zinc-finger</keyword>
<feature type="region of interest" description="Disordered" evidence="11">
    <location>
        <begin position="89"/>
        <end position="209"/>
    </location>
</feature>
<dbReference type="FunFam" id="3.30.160.60:FF:000100">
    <property type="entry name" value="Zinc finger 45-like"/>
    <property type="match status" value="1"/>
</dbReference>
<evidence type="ECO:0000256" key="10">
    <source>
        <dbReference type="SAM" id="Coils"/>
    </source>
</evidence>
<dbReference type="SMART" id="SM00355">
    <property type="entry name" value="ZnF_C2H2"/>
    <property type="match status" value="3"/>
</dbReference>
<keyword evidence="5" id="KW-0862">Zinc</keyword>